<dbReference type="PROSITE" id="PS51832">
    <property type="entry name" value="HD_GYP"/>
    <property type="match status" value="1"/>
</dbReference>
<feature type="compositionally biased region" description="Polar residues" evidence="1">
    <location>
        <begin position="59"/>
        <end position="68"/>
    </location>
</feature>
<comment type="caution">
    <text evidence="3">The sequence shown here is derived from an EMBL/GenBank/DDBJ whole genome shotgun (WGS) entry which is preliminary data.</text>
</comment>
<dbReference type="AlphaFoldDB" id="A0A1E7Z697"/>
<dbReference type="GO" id="GO:0008081">
    <property type="term" value="F:phosphoric diester hydrolase activity"/>
    <property type="evidence" value="ECO:0007669"/>
    <property type="project" value="UniProtKB-ARBA"/>
</dbReference>
<dbReference type="SMART" id="SM00471">
    <property type="entry name" value="HDc"/>
    <property type="match status" value="1"/>
</dbReference>
<sequence length="392" mass="43110">MLKHVSINDLIPGMFVSQVVEQTGNTRVRTSGVVKSTLSVEKLREMGITLVEVDYARSQVTEPQQESTKVSEDSPKPKSNSDVLSSANQLYDEALTLQKSFISALQRGAPNDLTKASELSSSIIEGVFDNKDAMSCLTMIKNSDQYLLEHSINCAILMAMFADHLGYDRDTIDEACMGSLLMDVGMSQVPEEIRHKTDKLSPADWSVLRQHVAISLELVEQGEQISDLALSIISQHHEREDGSGYPNSLASTEIAPLSKMAAIIDSYDAMTSNRKHKDSITPTLALKRLAKDPSLDSHLVKQFVQCVGVHPVGSLVKLKSGRLGIIAKPHPEDLLAPVVMTFYSISGGHFSEIKRVDLSQVDDEIESGVRPDDFGINLPKFFKDVFINQVPD</sequence>
<dbReference type="SUPFAM" id="SSF109604">
    <property type="entry name" value="HD-domain/PDEase-like"/>
    <property type="match status" value="1"/>
</dbReference>
<evidence type="ECO:0000313" key="3">
    <source>
        <dbReference type="EMBL" id="OFC69055.1"/>
    </source>
</evidence>
<evidence type="ECO:0000259" key="2">
    <source>
        <dbReference type="PROSITE" id="PS51832"/>
    </source>
</evidence>
<dbReference type="CDD" id="cd00077">
    <property type="entry name" value="HDc"/>
    <property type="match status" value="1"/>
</dbReference>
<dbReference type="InterPro" id="IPR037522">
    <property type="entry name" value="HD_GYP_dom"/>
</dbReference>
<accession>A0A1E7Z697</accession>
<dbReference type="PANTHER" id="PTHR43155:SF2">
    <property type="entry name" value="CYCLIC DI-GMP PHOSPHODIESTERASE PA4108"/>
    <property type="match status" value="1"/>
</dbReference>
<dbReference type="OrthoDB" id="9764808at2"/>
<keyword evidence="4" id="KW-1185">Reference proteome</keyword>
<dbReference type="Proteomes" id="UP000175691">
    <property type="component" value="Unassembled WGS sequence"/>
</dbReference>
<name>A0A1E7Z697_9ALTE</name>
<dbReference type="InterPro" id="IPR003607">
    <property type="entry name" value="HD/PDEase_dom"/>
</dbReference>
<evidence type="ECO:0000256" key="1">
    <source>
        <dbReference type="SAM" id="MobiDB-lite"/>
    </source>
</evidence>
<reference evidence="3 4" key="1">
    <citation type="submission" date="2016-08" db="EMBL/GenBank/DDBJ databases">
        <authorList>
            <person name="Seilhamer J.J."/>
        </authorList>
    </citation>
    <scope>NUCLEOTIDE SEQUENCE [LARGE SCALE GENOMIC DNA]</scope>
    <source>
        <strain evidence="3 4">KCTC 42603</strain>
    </source>
</reference>
<protein>
    <submittedName>
        <fullName evidence="3">Metal-dependent phosphohydrolase</fullName>
    </submittedName>
</protein>
<dbReference type="Pfam" id="PF13487">
    <property type="entry name" value="HD_5"/>
    <property type="match status" value="1"/>
</dbReference>
<proteinExistence type="predicted"/>
<organism evidence="3 4">
    <name type="scientific">Alteromonas confluentis</name>
    <dbReference type="NCBI Taxonomy" id="1656094"/>
    <lineage>
        <taxon>Bacteria</taxon>
        <taxon>Pseudomonadati</taxon>
        <taxon>Pseudomonadota</taxon>
        <taxon>Gammaproteobacteria</taxon>
        <taxon>Alteromonadales</taxon>
        <taxon>Alteromonadaceae</taxon>
        <taxon>Alteromonas/Salinimonas group</taxon>
        <taxon>Alteromonas</taxon>
    </lineage>
</organism>
<feature type="region of interest" description="Disordered" evidence="1">
    <location>
        <begin position="59"/>
        <end position="83"/>
    </location>
</feature>
<gene>
    <name evidence="3" type="ORF">BFC18_20170</name>
</gene>
<keyword evidence="3" id="KW-0378">Hydrolase</keyword>
<dbReference type="EMBL" id="MDHN01000041">
    <property type="protein sequence ID" value="OFC69055.1"/>
    <property type="molecule type" value="Genomic_DNA"/>
</dbReference>
<dbReference type="Pfam" id="PF11871">
    <property type="entry name" value="DUF3391"/>
    <property type="match status" value="1"/>
</dbReference>
<dbReference type="Gene3D" id="1.10.3210.10">
    <property type="entry name" value="Hypothetical protein af1432"/>
    <property type="match status" value="1"/>
</dbReference>
<dbReference type="STRING" id="1656094.BFC18_20170"/>
<dbReference type="RefSeq" id="WP_070127209.1">
    <property type="nucleotide sequence ID" value="NZ_MDHN01000041.1"/>
</dbReference>
<dbReference type="InterPro" id="IPR021812">
    <property type="entry name" value="DUF3391"/>
</dbReference>
<dbReference type="PANTHER" id="PTHR43155">
    <property type="entry name" value="CYCLIC DI-GMP PHOSPHODIESTERASE PA4108-RELATED"/>
    <property type="match status" value="1"/>
</dbReference>
<evidence type="ECO:0000313" key="4">
    <source>
        <dbReference type="Proteomes" id="UP000175691"/>
    </source>
</evidence>
<feature type="domain" description="HD-GYP" evidence="2">
    <location>
        <begin position="125"/>
        <end position="319"/>
    </location>
</feature>